<organism evidence="1 2">
    <name type="scientific">Pirellulimonas nuda</name>
    <dbReference type="NCBI Taxonomy" id="2528009"/>
    <lineage>
        <taxon>Bacteria</taxon>
        <taxon>Pseudomonadati</taxon>
        <taxon>Planctomycetota</taxon>
        <taxon>Planctomycetia</taxon>
        <taxon>Pirellulales</taxon>
        <taxon>Lacipirellulaceae</taxon>
        <taxon>Pirellulimonas</taxon>
    </lineage>
</organism>
<dbReference type="Proteomes" id="UP000317429">
    <property type="component" value="Chromosome"/>
</dbReference>
<dbReference type="EMBL" id="CP036291">
    <property type="protein sequence ID" value="QDU89509.1"/>
    <property type="molecule type" value="Genomic_DNA"/>
</dbReference>
<dbReference type="RefSeq" id="WP_145286194.1">
    <property type="nucleotide sequence ID" value="NZ_CP036291.1"/>
</dbReference>
<dbReference type="Gene3D" id="1.10.1330.10">
    <property type="entry name" value="Dockerin domain"/>
    <property type="match status" value="1"/>
</dbReference>
<name>A0A518DDG0_9BACT</name>
<reference evidence="1 2" key="1">
    <citation type="submission" date="2019-02" db="EMBL/GenBank/DDBJ databases">
        <title>Deep-cultivation of Planctomycetes and their phenomic and genomic characterization uncovers novel biology.</title>
        <authorList>
            <person name="Wiegand S."/>
            <person name="Jogler M."/>
            <person name="Boedeker C."/>
            <person name="Pinto D."/>
            <person name="Vollmers J."/>
            <person name="Rivas-Marin E."/>
            <person name="Kohn T."/>
            <person name="Peeters S.H."/>
            <person name="Heuer A."/>
            <person name="Rast P."/>
            <person name="Oberbeckmann S."/>
            <person name="Bunk B."/>
            <person name="Jeske O."/>
            <person name="Meyerdierks A."/>
            <person name="Storesund J.E."/>
            <person name="Kallscheuer N."/>
            <person name="Luecker S."/>
            <person name="Lage O.M."/>
            <person name="Pohl T."/>
            <person name="Merkel B.J."/>
            <person name="Hornburger P."/>
            <person name="Mueller R.-W."/>
            <person name="Bruemmer F."/>
            <person name="Labrenz M."/>
            <person name="Spormann A.M."/>
            <person name="Op den Camp H."/>
            <person name="Overmann J."/>
            <person name="Amann R."/>
            <person name="Jetten M.S.M."/>
            <person name="Mascher T."/>
            <person name="Medema M.H."/>
            <person name="Devos D.P."/>
            <person name="Kaster A.-K."/>
            <person name="Ovreas L."/>
            <person name="Rohde M."/>
            <person name="Galperin M.Y."/>
            <person name="Jogler C."/>
        </authorList>
    </citation>
    <scope>NUCLEOTIDE SEQUENCE [LARGE SCALE GENOMIC DNA]</scope>
    <source>
        <strain evidence="1 2">Pla175</strain>
    </source>
</reference>
<evidence type="ECO:0008006" key="3">
    <source>
        <dbReference type="Google" id="ProtNLM"/>
    </source>
</evidence>
<dbReference type="KEGG" id="pnd:Pla175_29010"/>
<accession>A0A518DDG0</accession>
<evidence type="ECO:0000313" key="2">
    <source>
        <dbReference type="Proteomes" id="UP000317429"/>
    </source>
</evidence>
<dbReference type="InterPro" id="IPR036439">
    <property type="entry name" value="Dockerin_dom_sf"/>
</dbReference>
<protein>
    <recommendedName>
        <fullName evidence="3">LamG-like jellyroll fold domain-containing protein</fullName>
    </recommendedName>
</protein>
<sequence>MSRFLLAVGFITLGGLLPGEASADKVHSYTFNNATRSVGGIIDSIGGVNGTLIDPAGTYGVIAGGKVDLSRNNGANSDQPGASDPSGIDVGAYIDLPNGFSNSVFATNNAATFEAWITVDQNRNFARIWDFGTSIGGENISNGGNGEYLSLAANGGAGLQFASRESSSNTAIAINQTPAGPVPVGVQSHVVVTIDGNDTSAGPAGTVKLYLNNVAVGSGKIADMLPLDDVANFGSLLPVNQWIGRSQFNNALFDGFYDEFNVYNTALTPAEIDASFVAKPAPFNGPKVSIDRSSGVVTLFNDTGNAQSLTAFSITSGALALDPSGLAPIAGWTTTSTTDGQVSQSGGTPMAIDATGFSLGTVWTRAPFQDLSLEFTLQGGGTGFAAVTYTGDPVLRSDFNLDGVVNLSDYATFLANSYKPVTAPKIDAYFLGDLDGDLDVDSNDFRLFKADFLAAGNALGALAAFEAAAVPEPSSVLLAISAAAATAVAVRRRR</sequence>
<dbReference type="Gene3D" id="2.60.120.200">
    <property type="match status" value="1"/>
</dbReference>
<dbReference type="OrthoDB" id="251941at2"/>
<keyword evidence="2" id="KW-1185">Reference proteome</keyword>
<proteinExistence type="predicted"/>
<dbReference type="AlphaFoldDB" id="A0A518DDG0"/>
<dbReference type="GO" id="GO:0000272">
    <property type="term" value="P:polysaccharide catabolic process"/>
    <property type="evidence" value="ECO:0007669"/>
    <property type="project" value="InterPro"/>
</dbReference>
<evidence type="ECO:0000313" key="1">
    <source>
        <dbReference type="EMBL" id="QDU89509.1"/>
    </source>
</evidence>
<gene>
    <name evidence="1" type="ORF">Pla175_29010</name>
</gene>
<dbReference type="Pfam" id="PF13385">
    <property type="entry name" value="Laminin_G_3"/>
    <property type="match status" value="1"/>
</dbReference>
<dbReference type="SUPFAM" id="SSF49899">
    <property type="entry name" value="Concanavalin A-like lectins/glucanases"/>
    <property type="match status" value="1"/>
</dbReference>
<dbReference type="InterPro" id="IPR013320">
    <property type="entry name" value="ConA-like_dom_sf"/>
</dbReference>